<feature type="region of interest" description="Disordered" evidence="1">
    <location>
        <begin position="192"/>
        <end position="213"/>
    </location>
</feature>
<evidence type="ECO:0000313" key="2">
    <source>
        <dbReference type="EMBL" id="KAJ1982995.1"/>
    </source>
</evidence>
<comment type="caution">
    <text evidence="2">The sequence shown here is derived from an EMBL/GenBank/DDBJ whole genome shotgun (WGS) entry which is preliminary data.</text>
</comment>
<evidence type="ECO:0000256" key="1">
    <source>
        <dbReference type="SAM" id="MobiDB-lite"/>
    </source>
</evidence>
<evidence type="ECO:0000313" key="3">
    <source>
        <dbReference type="Proteomes" id="UP001151582"/>
    </source>
</evidence>
<proteinExistence type="predicted"/>
<sequence length="346" mass="39204">MPFEAQTLSRYLKQLLLRCHPDFFHHQHLPKLKQTNLASLQTLNALLEPLLNATPPAAQASPPTSTLSLPPLHVQTLLQHREQWAKKSPIRVQFYQQVAPSVHAEQVSQRVLTPDPEPTVGHIAQDFAILGTPSLEVLLAARNQGQTRIVASHYWFAIADQFLQLCRQAGVPCAPAHIASVQEQRDAWAVAQQRSQGAKGHMRSRPAGKSQQLQQSDLKQQFYTGLRRTIVDLAPHGQTFSLPQLMRPWPSDIQLDPRRVFFMQTVPDIRRTCVFDRLNTLVQRHAPKLRWFQWAHLPIMVGAAYARQPAGFLVIPSEATLHGLQAYLDQHLEVILQERHQQTAGY</sequence>
<keyword evidence="3" id="KW-1185">Reference proteome</keyword>
<dbReference type="AlphaFoldDB" id="A0A9W8EA74"/>
<name>A0A9W8EA74_9FUNG</name>
<dbReference type="Proteomes" id="UP001151582">
    <property type="component" value="Unassembled WGS sequence"/>
</dbReference>
<evidence type="ECO:0008006" key="4">
    <source>
        <dbReference type="Google" id="ProtNLM"/>
    </source>
</evidence>
<protein>
    <recommendedName>
        <fullName evidence="4">DUF4460 domain-containing protein</fullName>
    </recommendedName>
</protein>
<gene>
    <name evidence="2" type="ORF">H4R34_001537</name>
</gene>
<reference evidence="2" key="1">
    <citation type="submission" date="2022-07" db="EMBL/GenBank/DDBJ databases">
        <title>Phylogenomic reconstructions and comparative analyses of Kickxellomycotina fungi.</title>
        <authorList>
            <person name="Reynolds N.K."/>
            <person name="Stajich J.E."/>
            <person name="Barry K."/>
            <person name="Grigoriev I.V."/>
            <person name="Crous P."/>
            <person name="Smith M.E."/>
        </authorList>
    </citation>
    <scope>NUCLEOTIDE SEQUENCE</scope>
    <source>
        <strain evidence="2">RSA 567</strain>
    </source>
</reference>
<dbReference type="EMBL" id="JANBQB010000075">
    <property type="protein sequence ID" value="KAJ1982995.1"/>
    <property type="molecule type" value="Genomic_DNA"/>
</dbReference>
<organism evidence="2 3">
    <name type="scientific">Dimargaris verticillata</name>
    <dbReference type="NCBI Taxonomy" id="2761393"/>
    <lineage>
        <taxon>Eukaryota</taxon>
        <taxon>Fungi</taxon>
        <taxon>Fungi incertae sedis</taxon>
        <taxon>Zoopagomycota</taxon>
        <taxon>Kickxellomycotina</taxon>
        <taxon>Dimargaritomycetes</taxon>
        <taxon>Dimargaritales</taxon>
        <taxon>Dimargaritaceae</taxon>
        <taxon>Dimargaris</taxon>
    </lineage>
</organism>
<accession>A0A9W8EA74</accession>
<dbReference type="OrthoDB" id="2097874at2759"/>